<sequence length="120" mass="13999">MKNVSILLIIFSVALQPFSRWIHINAFQQQHYVISSEQVVKDRSTVFCGSTKAVFQKMQEEQDKQQKEQQTQQLSEYPVYTEIFSAVSLTPYRNSVRLFPAIQFFHLQQNSKSVFHPPAC</sequence>
<dbReference type="AlphaFoldDB" id="A0A4R6IW39"/>
<keyword evidence="2" id="KW-1185">Reference proteome</keyword>
<accession>A0A4R6IW39</accession>
<evidence type="ECO:0000313" key="1">
    <source>
        <dbReference type="EMBL" id="TDO26531.1"/>
    </source>
</evidence>
<name>A0A4R6IW39_9BACT</name>
<evidence type="ECO:0000313" key="2">
    <source>
        <dbReference type="Proteomes" id="UP000295741"/>
    </source>
</evidence>
<proteinExistence type="predicted"/>
<reference evidence="1 2" key="1">
    <citation type="submission" date="2019-03" db="EMBL/GenBank/DDBJ databases">
        <title>Genomic Encyclopedia of Archaeal and Bacterial Type Strains, Phase II (KMG-II): from individual species to whole genera.</title>
        <authorList>
            <person name="Goeker M."/>
        </authorList>
    </citation>
    <scope>NUCLEOTIDE SEQUENCE [LARGE SCALE GENOMIC DNA]</scope>
    <source>
        <strain evidence="1 2">DSM 28323</strain>
    </source>
</reference>
<dbReference type="RefSeq" id="WP_133474376.1">
    <property type="nucleotide sequence ID" value="NZ_SNWP01000011.1"/>
</dbReference>
<dbReference type="EMBL" id="SNWP01000011">
    <property type="protein sequence ID" value="TDO26531.1"/>
    <property type="molecule type" value="Genomic_DNA"/>
</dbReference>
<organism evidence="1 2">
    <name type="scientific">Sediminibacterium goheungense</name>
    <dbReference type="NCBI Taxonomy" id="1086393"/>
    <lineage>
        <taxon>Bacteria</taxon>
        <taxon>Pseudomonadati</taxon>
        <taxon>Bacteroidota</taxon>
        <taxon>Chitinophagia</taxon>
        <taxon>Chitinophagales</taxon>
        <taxon>Chitinophagaceae</taxon>
        <taxon>Sediminibacterium</taxon>
    </lineage>
</organism>
<gene>
    <name evidence="1" type="ORF">BC659_1838</name>
</gene>
<dbReference type="Proteomes" id="UP000295741">
    <property type="component" value="Unassembled WGS sequence"/>
</dbReference>
<comment type="caution">
    <text evidence="1">The sequence shown here is derived from an EMBL/GenBank/DDBJ whole genome shotgun (WGS) entry which is preliminary data.</text>
</comment>
<protein>
    <submittedName>
        <fullName evidence="1">Uncharacterized protein</fullName>
    </submittedName>
</protein>